<feature type="compositionally biased region" description="Basic residues" evidence="1">
    <location>
        <begin position="183"/>
        <end position="226"/>
    </location>
</feature>
<feature type="compositionally biased region" description="Basic residues" evidence="1">
    <location>
        <begin position="121"/>
        <end position="140"/>
    </location>
</feature>
<proteinExistence type="predicted"/>
<feature type="non-terminal residue" evidence="2">
    <location>
        <position position="286"/>
    </location>
</feature>
<feature type="compositionally biased region" description="Low complexity" evidence="1">
    <location>
        <begin position="143"/>
        <end position="154"/>
    </location>
</feature>
<feature type="compositionally biased region" description="Low complexity" evidence="1">
    <location>
        <begin position="109"/>
        <end position="120"/>
    </location>
</feature>
<feature type="non-terminal residue" evidence="2">
    <location>
        <position position="1"/>
    </location>
</feature>
<feature type="region of interest" description="Disordered" evidence="1">
    <location>
        <begin position="1"/>
        <end position="269"/>
    </location>
</feature>
<name>A0A6J4UQC4_9ACTN</name>
<reference evidence="2" key="1">
    <citation type="submission" date="2020-02" db="EMBL/GenBank/DDBJ databases">
        <authorList>
            <person name="Meier V. D."/>
        </authorList>
    </citation>
    <scope>NUCLEOTIDE SEQUENCE</scope>
    <source>
        <strain evidence="2">AVDCRST_MAG79</strain>
    </source>
</reference>
<protein>
    <submittedName>
        <fullName evidence="2">ABC-type transport system involved in multi-copper enzyme maturation, permease component</fullName>
    </submittedName>
</protein>
<dbReference type="EMBL" id="CADCWC010000475">
    <property type="protein sequence ID" value="CAA9554811.1"/>
    <property type="molecule type" value="Genomic_DNA"/>
</dbReference>
<sequence length="286" mass="30413">ELGPDGRDHRRAHPARGVPPARAAGARRADGRAARAQRLGVLPPGGRVLRVQHAHERRGPAGGLPAAQPRDVRLQPDGRAGDRLPRRAHAVGRDGVGHRARGARPPRPSLRGAAGQVARARGLRQRLHRARRAGAVRRRLGDRGLLATAAGGRPRAARGADHRAAHPRGPALDRRLADGVGRGRGRPLRRHLGRRRGGRRGRLARQRGPRARRHGLAGPAAHRRPVARRDARLPGPFADHRLLRRRRGLPVPEHGAADGGLPRLGGAVGGDDLGAGRGVVPAQGPV</sequence>
<accession>A0A6J4UQC4</accession>
<feature type="compositionally biased region" description="Basic and acidic residues" evidence="1">
    <location>
        <begin position="70"/>
        <end position="97"/>
    </location>
</feature>
<dbReference type="AlphaFoldDB" id="A0A6J4UQC4"/>
<gene>
    <name evidence="2" type="ORF">AVDCRST_MAG79-2992</name>
</gene>
<feature type="compositionally biased region" description="Low complexity" evidence="1">
    <location>
        <begin position="15"/>
        <end position="26"/>
    </location>
</feature>
<organism evidence="2">
    <name type="scientific">uncultured Thermoleophilia bacterium</name>
    <dbReference type="NCBI Taxonomy" id="1497501"/>
    <lineage>
        <taxon>Bacteria</taxon>
        <taxon>Bacillati</taxon>
        <taxon>Actinomycetota</taxon>
        <taxon>Thermoleophilia</taxon>
        <taxon>environmental samples</taxon>
    </lineage>
</organism>
<evidence type="ECO:0000313" key="2">
    <source>
        <dbReference type="EMBL" id="CAA9554811.1"/>
    </source>
</evidence>
<evidence type="ECO:0000256" key="1">
    <source>
        <dbReference type="SAM" id="MobiDB-lite"/>
    </source>
</evidence>